<keyword evidence="2" id="KW-1003">Cell membrane</keyword>
<keyword evidence="4 6" id="KW-1133">Transmembrane helix</keyword>
<dbReference type="InterPro" id="IPR051542">
    <property type="entry name" value="Hydrogenase_cytochrome"/>
</dbReference>
<keyword evidence="3 6" id="KW-0812">Transmembrane</keyword>
<dbReference type="Pfam" id="PF01292">
    <property type="entry name" value="Ni_hydr_CYTB"/>
    <property type="match status" value="1"/>
</dbReference>
<evidence type="ECO:0000256" key="6">
    <source>
        <dbReference type="SAM" id="Phobius"/>
    </source>
</evidence>
<gene>
    <name evidence="8" type="ORF">A4H96_04990</name>
</gene>
<feature type="transmembrane region" description="Helical" evidence="6">
    <location>
        <begin position="20"/>
        <end position="37"/>
    </location>
</feature>
<evidence type="ECO:0000256" key="3">
    <source>
        <dbReference type="ARBA" id="ARBA00022692"/>
    </source>
</evidence>
<name>A0A179BKX3_ACIFR</name>
<evidence type="ECO:0000256" key="5">
    <source>
        <dbReference type="ARBA" id="ARBA00023136"/>
    </source>
</evidence>
<feature type="transmembrane region" description="Helical" evidence="6">
    <location>
        <begin position="44"/>
        <end position="64"/>
    </location>
</feature>
<dbReference type="Gene3D" id="1.20.950.20">
    <property type="entry name" value="Transmembrane di-heme cytochromes, Chain C"/>
    <property type="match status" value="1"/>
</dbReference>
<organism evidence="8 9">
    <name type="scientific">Acidithiobacillus ferrooxidans</name>
    <name type="common">Thiobacillus ferrooxidans</name>
    <dbReference type="NCBI Taxonomy" id="920"/>
    <lineage>
        <taxon>Bacteria</taxon>
        <taxon>Pseudomonadati</taxon>
        <taxon>Pseudomonadota</taxon>
        <taxon>Acidithiobacillia</taxon>
        <taxon>Acidithiobacillales</taxon>
        <taxon>Acidithiobacillaceae</taxon>
        <taxon>Acidithiobacillus</taxon>
    </lineage>
</organism>
<dbReference type="PANTHER" id="PTHR30485">
    <property type="entry name" value="NI/FE-HYDROGENASE 1 B-TYPE CYTOCHROME SUBUNIT"/>
    <property type="match status" value="1"/>
</dbReference>
<comment type="subcellular location">
    <subcellularLocation>
        <location evidence="1">Cell membrane</location>
        <topology evidence="1">Multi-pass membrane protein</topology>
    </subcellularLocation>
</comment>
<feature type="transmembrane region" description="Helical" evidence="6">
    <location>
        <begin position="204"/>
        <end position="222"/>
    </location>
</feature>
<accession>A0A179BKX3</accession>
<feature type="domain" description="Cytochrome b561 bacterial/Ni-hydrogenase" evidence="7">
    <location>
        <begin position="14"/>
        <end position="188"/>
    </location>
</feature>
<evidence type="ECO:0000313" key="9">
    <source>
        <dbReference type="Proteomes" id="UP000078302"/>
    </source>
</evidence>
<comment type="caution">
    <text evidence="8">The sequence shown here is derived from an EMBL/GenBank/DDBJ whole genome shotgun (WGS) entry which is preliminary data.</text>
</comment>
<feature type="transmembrane region" description="Helical" evidence="6">
    <location>
        <begin position="156"/>
        <end position="176"/>
    </location>
</feature>
<evidence type="ECO:0000259" key="7">
    <source>
        <dbReference type="Pfam" id="PF01292"/>
    </source>
</evidence>
<evidence type="ECO:0000256" key="2">
    <source>
        <dbReference type="ARBA" id="ARBA00022475"/>
    </source>
</evidence>
<dbReference type="EMBL" id="LVXZ01000053">
    <property type="protein sequence ID" value="OAP92019.1"/>
    <property type="molecule type" value="Genomic_DNA"/>
</dbReference>
<dbReference type="GO" id="GO:0005886">
    <property type="term" value="C:plasma membrane"/>
    <property type="evidence" value="ECO:0007669"/>
    <property type="project" value="UniProtKB-SubCell"/>
</dbReference>
<reference evidence="8 9" key="1">
    <citation type="submission" date="2016-04" db="EMBL/GenBank/DDBJ databases">
        <title>Acidithiobacillus ferrooxidans genome sequencing and assembly.</title>
        <authorList>
            <person name="Zhou Z."/>
        </authorList>
    </citation>
    <scope>NUCLEOTIDE SEQUENCE [LARGE SCALE GENOMIC DNA]</scope>
    <source>
        <strain evidence="8 9">BY0502</strain>
    </source>
</reference>
<dbReference type="GO" id="GO:0020037">
    <property type="term" value="F:heme binding"/>
    <property type="evidence" value="ECO:0007669"/>
    <property type="project" value="TreeGrafter"/>
</dbReference>
<protein>
    <recommendedName>
        <fullName evidence="7">Cytochrome b561 bacterial/Ni-hydrogenase domain-containing protein</fullName>
    </recommendedName>
</protein>
<evidence type="ECO:0000256" key="4">
    <source>
        <dbReference type="ARBA" id="ARBA00022989"/>
    </source>
</evidence>
<dbReference type="PANTHER" id="PTHR30485:SF2">
    <property type="entry name" value="BLL0597 PROTEIN"/>
    <property type="match status" value="1"/>
</dbReference>
<evidence type="ECO:0000313" key="8">
    <source>
        <dbReference type="EMBL" id="OAP92019.1"/>
    </source>
</evidence>
<dbReference type="RefSeq" id="WP_064218570.1">
    <property type="nucleotide sequence ID" value="NZ_LVXZ01000053.1"/>
</dbReference>
<dbReference type="OrthoDB" id="196472at2"/>
<sequence>MVNTGGSVRKRVRVWDLPTRIWHWSILILFATCWWTADTDHMRWHLFAGYGVLGIVSFRILWGFCGGQTARFSSFVRGPASVWRYARKLRDRDHYESLGHNPLGALSIIVMLSLLLLQTILGLFAVNNDGGSSGPLSQWVSYTTGRRFAHWHADNFNLLLLIIGLHLTAIVFYRLVRGENLVSAMIHGYKSHRSSGETPYFVPLWRAVLLAVPILIGIVLLARI</sequence>
<dbReference type="Proteomes" id="UP000078302">
    <property type="component" value="Unassembled WGS sequence"/>
</dbReference>
<dbReference type="InterPro" id="IPR016174">
    <property type="entry name" value="Di-haem_cyt_TM"/>
</dbReference>
<dbReference type="InterPro" id="IPR011577">
    <property type="entry name" value="Cyt_b561_bac/Ni-Hgenase"/>
</dbReference>
<evidence type="ECO:0000256" key="1">
    <source>
        <dbReference type="ARBA" id="ARBA00004651"/>
    </source>
</evidence>
<proteinExistence type="predicted"/>
<dbReference type="SUPFAM" id="SSF81342">
    <property type="entry name" value="Transmembrane di-heme cytochromes"/>
    <property type="match status" value="1"/>
</dbReference>
<dbReference type="GO" id="GO:0022904">
    <property type="term" value="P:respiratory electron transport chain"/>
    <property type="evidence" value="ECO:0007669"/>
    <property type="project" value="InterPro"/>
</dbReference>
<keyword evidence="5 6" id="KW-0472">Membrane</keyword>
<dbReference type="AlphaFoldDB" id="A0A179BKX3"/>
<feature type="transmembrane region" description="Helical" evidence="6">
    <location>
        <begin position="103"/>
        <end position="126"/>
    </location>
</feature>
<keyword evidence="9" id="KW-1185">Reference proteome</keyword>
<dbReference type="GO" id="GO:0009055">
    <property type="term" value="F:electron transfer activity"/>
    <property type="evidence" value="ECO:0007669"/>
    <property type="project" value="InterPro"/>
</dbReference>